<dbReference type="GO" id="GO:0070059">
    <property type="term" value="P:intrinsic apoptotic signaling pathway in response to endoplasmic reticulum stress"/>
    <property type="evidence" value="ECO:0007669"/>
    <property type="project" value="TreeGrafter"/>
</dbReference>
<keyword evidence="1 6" id="KW-0732">Signal</keyword>
<proteinExistence type="predicted"/>
<keyword evidence="5" id="KW-0472">Membrane</keyword>
<dbReference type="InterPro" id="IPR045133">
    <property type="entry name" value="IRE1/2-like"/>
</dbReference>
<dbReference type="Gene3D" id="1.20.1440.180">
    <property type="entry name" value="KEN domain"/>
    <property type="match status" value="1"/>
</dbReference>
<comment type="caution">
    <text evidence="9">The sequence shown here is derived from an EMBL/GenBank/DDBJ whole genome shotgun (WGS) entry which is preliminary data.</text>
</comment>
<evidence type="ECO:0000313" key="10">
    <source>
        <dbReference type="Proteomes" id="UP000774326"/>
    </source>
</evidence>
<keyword evidence="3" id="KW-0067">ATP-binding</keyword>
<dbReference type="SUPFAM" id="SSF56112">
    <property type="entry name" value="Protein kinase-like (PK-like)"/>
    <property type="match status" value="1"/>
</dbReference>
<dbReference type="OrthoDB" id="63989at2759"/>
<dbReference type="GO" id="GO:0004674">
    <property type="term" value="F:protein serine/threonine kinase activity"/>
    <property type="evidence" value="ECO:0007669"/>
    <property type="project" value="InterPro"/>
</dbReference>
<dbReference type="GO" id="GO:0005524">
    <property type="term" value="F:ATP binding"/>
    <property type="evidence" value="ECO:0007669"/>
    <property type="project" value="UniProtKB-KW"/>
</dbReference>
<feature type="transmembrane region" description="Helical" evidence="5">
    <location>
        <begin position="592"/>
        <end position="614"/>
    </location>
</feature>
<dbReference type="InterPro" id="IPR010513">
    <property type="entry name" value="KEN_dom"/>
</dbReference>
<feature type="signal peptide" evidence="6">
    <location>
        <begin position="1"/>
        <end position="26"/>
    </location>
</feature>
<evidence type="ECO:0000256" key="1">
    <source>
        <dbReference type="ARBA" id="ARBA00022729"/>
    </source>
</evidence>
<evidence type="ECO:0008006" key="11">
    <source>
        <dbReference type="Google" id="ProtNLM"/>
    </source>
</evidence>
<dbReference type="InterPro" id="IPR008271">
    <property type="entry name" value="Ser/Thr_kinase_AS"/>
</dbReference>
<dbReference type="Gene3D" id="3.30.200.20">
    <property type="entry name" value="Phosphorylase Kinase, domain 1"/>
    <property type="match status" value="1"/>
</dbReference>
<sequence>MKTKTLFGRLITLSLFILLSVTPVSTISVSTVNTLRHQNRVNHNYNSPPVLPRNSDNLPRSGVTQPQPTKHIKASIPQQRSSSSSSYTQSQIILASDIEGYLYGLDRDTGEILWCLNDGSTQDNDTFLNKSDSWFRPLVQVSNDSEDEDATDLMWIVEPYDEGTLYVFQQDQSQDQEQNGNNGGVSVLPISIARLVNQSPFVIADVKEGNSNGMEQDEESGFDHKVYTGVRRTELFQVDLLTGKILSQFGSSSCNVDDKQTDKKANNVINIGRTTYELMIHSTSGHPGAVTTGAASDHNKKTSWNVTYTTWTPNTIDLIQHYQNQLHQQHIQGSATTSTTTTPPISSTYFSPFHDSSLLAINPQAEISYKWVSKLPSTVVNVFDVMIATPGQEEDPSEKANNHIILPHPLKPVSTQASTNDQMTPSVYLDQTSQGAWYALSSFNYPSLVKSAPMAKYVLSERWRRVKSKIGQLRDVLKGVHYLNVLDQQHFNGNGITGGSSMINLNEGHSMINAGIGIGYGYSYYNGYNYPYSSNGNNMPMLLPMQEDPNLAQGDDEFMALPPSTILNRQPQQIPLLPTLSIDGPSSLAVRLVLRFLETLLMIVMTFGFAWMVWRFGGVKIDLRELLRENGFVLKDVHDEQQNYEVEVVDSKISEEGESEEDGGTVEVSEVSEESQDLVKELENGNSSSVVAVKKRKRGSRGGKKSKSATASPNTNTVAPVTATSKTTNPKQATATNQPKLHSIQLSDDILGYGSQGTIVYRGTFQSRPVAVKRILLDYHTRNSTFALANSSSSVNNNKETDIEADLREISILTESDSHENVIRYYYHETMGKFLYIALELCEGSIEDVVQWRRGQLGGVNQPENQLISHELITSKWDPLDIMGQIAEGVRHLHSLRIVHRDIKPQNILVVPVKKKVGSKVEYSIRVLISDFGLCKKLEHDESYIASIHNVGNSGQSGQNHATTAAGTSGWRAPELLLAGSAPASGLTSGSLSRSIDVFSLGCVYHYILTDGVHPFGNNPYSRDLKIIEDKPEMALLSSDSITNLSRPLILESGELISQMINHDPRLRPNITSILKHPIFWKDDEKLAFLITLSDRLELEKKETSSPDPTVPISSELLNRFESHVTPEILHGKDWTLKFDGNFLTQLSKYRKYSGKRIMDLLRALRNKYHHFNELPEDLQREYCSFCDTKYNKNQGTLLGDTAVLHPEGIYGYFVWKFPNLFMGCYLGVRDEEVLKADNVLKRYF</sequence>
<dbReference type="PROSITE" id="PS51392">
    <property type="entry name" value="KEN"/>
    <property type="match status" value="1"/>
</dbReference>
<evidence type="ECO:0000256" key="2">
    <source>
        <dbReference type="ARBA" id="ARBA00022741"/>
    </source>
</evidence>
<feature type="compositionally biased region" description="Basic residues" evidence="4">
    <location>
        <begin position="693"/>
        <end position="707"/>
    </location>
</feature>
<dbReference type="EMBL" id="JAEUBG010004367">
    <property type="protein sequence ID" value="KAH3681560.1"/>
    <property type="molecule type" value="Genomic_DNA"/>
</dbReference>
<dbReference type="PROSITE" id="PS50011">
    <property type="entry name" value="PROTEIN_KINASE_DOM"/>
    <property type="match status" value="1"/>
</dbReference>
<organism evidence="9 10">
    <name type="scientific">Wickerhamomyces pijperi</name>
    <name type="common">Yeast</name>
    <name type="synonym">Pichia pijperi</name>
    <dbReference type="NCBI Taxonomy" id="599730"/>
    <lineage>
        <taxon>Eukaryota</taxon>
        <taxon>Fungi</taxon>
        <taxon>Dikarya</taxon>
        <taxon>Ascomycota</taxon>
        <taxon>Saccharomycotina</taxon>
        <taxon>Saccharomycetes</taxon>
        <taxon>Phaffomycetales</taxon>
        <taxon>Wickerhamomycetaceae</taxon>
        <taxon>Wickerhamomyces</taxon>
    </lineage>
</organism>
<reference evidence="9" key="1">
    <citation type="journal article" date="2021" name="Open Biol.">
        <title>Shared evolutionary footprints suggest mitochondrial oxidative damage underlies multiple complex I losses in fungi.</title>
        <authorList>
            <person name="Schikora-Tamarit M.A."/>
            <person name="Marcet-Houben M."/>
            <person name="Nosek J."/>
            <person name="Gabaldon T."/>
        </authorList>
    </citation>
    <scope>NUCLEOTIDE SEQUENCE</scope>
    <source>
        <strain evidence="9">CBS2887</strain>
    </source>
</reference>
<dbReference type="GO" id="GO:1990604">
    <property type="term" value="C:IRE1-TRAF2-ASK1 complex"/>
    <property type="evidence" value="ECO:0007669"/>
    <property type="project" value="TreeGrafter"/>
</dbReference>
<keyword evidence="5" id="KW-0812">Transmembrane</keyword>
<feature type="compositionally biased region" description="Polar residues" evidence="4">
    <location>
        <begin position="713"/>
        <end position="740"/>
    </location>
</feature>
<feature type="domain" description="Protein kinase" evidence="7">
    <location>
        <begin position="745"/>
        <end position="1080"/>
    </location>
</feature>
<gene>
    <name evidence="9" type="ORF">WICPIJ_007434</name>
</gene>
<protein>
    <recommendedName>
        <fullName evidence="11">Non-specific serine/threonine protein kinase</fullName>
    </recommendedName>
</protein>
<feature type="region of interest" description="Disordered" evidence="4">
    <location>
        <begin position="690"/>
        <end position="740"/>
    </location>
</feature>
<dbReference type="Gene3D" id="1.10.510.10">
    <property type="entry name" value="Transferase(Phosphotransferase) domain 1"/>
    <property type="match status" value="1"/>
</dbReference>
<evidence type="ECO:0000256" key="6">
    <source>
        <dbReference type="SAM" id="SignalP"/>
    </source>
</evidence>
<evidence type="ECO:0000256" key="3">
    <source>
        <dbReference type="ARBA" id="ARBA00022840"/>
    </source>
</evidence>
<keyword evidence="5" id="KW-1133">Transmembrane helix</keyword>
<evidence type="ECO:0000256" key="5">
    <source>
        <dbReference type="SAM" id="Phobius"/>
    </source>
</evidence>
<dbReference type="AlphaFoldDB" id="A0A9P8TK16"/>
<dbReference type="GO" id="GO:0051082">
    <property type="term" value="F:unfolded protein binding"/>
    <property type="evidence" value="ECO:0007669"/>
    <property type="project" value="TreeGrafter"/>
</dbReference>
<dbReference type="GO" id="GO:0036498">
    <property type="term" value="P:IRE1-mediated unfolded protein response"/>
    <property type="evidence" value="ECO:0007669"/>
    <property type="project" value="TreeGrafter"/>
</dbReference>
<dbReference type="GO" id="GO:0004521">
    <property type="term" value="F:RNA endonuclease activity"/>
    <property type="evidence" value="ECO:0007669"/>
    <property type="project" value="InterPro"/>
</dbReference>
<feature type="domain" description="KEN" evidence="8">
    <location>
        <begin position="1083"/>
        <end position="1245"/>
    </location>
</feature>
<feature type="chain" id="PRO_5040316722" description="Non-specific serine/threonine protein kinase" evidence="6">
    <location>
        <begin position="27"/>
        <end position="1245"/>
    </location>
</feature>
<dbReference type="Proteomes" id="UP000774326">
    <property type="component" value="Unassembled WGS sequence"/>
</dbReference>
<dbReference type="Pfam" id="PF06479">
    <property type="entry name" value="Ribonuc_2-5A"/>
    <property type="match status" value="1"/>
</dbReference>
<dbReference type="PROSITE" id="PS00108">
    <property type="entry name" value="PROTEIN_KINASE_ST"/>
    <property type="match status" value="1"/>
</dbReference>
<dbReference type="InterPro" id="IPR038357">
    <property type="entry name" value="KEN_sf"/>
</dbReference>
<dbReference type="InterPro" id="IPR000719">
    <property type="entry name" value="Prot_kinase_dom"/>
</dbReference>
<keyword evidence="10" id="KW-1185">Reference proteome</keyword>
<feature type="compositionally biased region" description="Low complexity" evidence="4">
    <location>
        <begin position="75"/>
        <end position="84"/>
    </location>
</feature>
<dbReference type="InterPro" id="IPR011009">
    <property type="entry name" value="Kinase-like_dom_sf"/>
</dbReference>
<accession>A0A9P8TK16</accession>
<name>A0A9P8TK16_WICPI</name>
<dbReference type="PANTHER" id="PTHR13954">
    <property type="entry name" value="IRE1-RELATED"/>
    <property type="match status" value="1"/>
</dbReference>
<feature type="compositionally biased region" description="Polar residues" evidence="4">
    <location>
        <begin position="54"/>
        <end position="68"/>
    </location>
</feature>
<keyword evidence="2" id="KW-0547">Nucleotide-binding</keyword>
<evidence type="ECO:0000259" key="7">
    <source>
        <dbReference type="PROSITE" id="PS50011"/>
    </source>
</evidence>
<evidence type="ECO:0000313" key="9">
    <source>
        <dbReference type="EMBL" id="KAH3681560.1"/>
    </source>
</evidence>
<dbReference type="Pfam" id="PF00069">
    <property type="entry name" value="Pkinase"/>
    <property type="match status" value="1"/>
</dbReference>
<evidence type="ECO:0000256" key="4">
    <source>
        <dbReference type="SAM" id="MobiDB-lite"/>
    </source>
</evidence>
<dbReference type="PANTHER" id="PTHR13954:SF6">
    <property type="entry name" value="NON-SPECIFIC SERINE_THREONINE PROTEIN KINASE"/>
    <property type="match status" value="1"/>
</dbReference>
<evidence type="ECO:0000259" key="8">
    <source>
        <dbReference type="PROSITE" id="PS51392"/>
    </source>
</evidence>
<reference evidence="9" key="2">
    <citation type="submission" date="2021-01" db="EMBL/GenBank/DDBJ databases">
        <authorList>
            <person name="Schikora-Tamarit M.A."/>
        </authorList>
    </citation>
    <scope>NUCLEOTIDE SEQUENCE</scope>
    <source>
        <strain evidence="9">CBS2887</strain>
    </source>
</reference>
<dbReference type="SMART" id="SM00220">
    <property type="entry name" value="S_TKc"/>
    <property type="match status" value="1"/>
</dbReference>
<feature type="region of interest" description="Disordered" evidence="4">
    <location>
        <begin position="40"/>
        <end position="84"/>
    </location>
</feature>
<dbReference type="GO" id="GO:0006397">
    <property type="term" value="P:mRNA processing"/>
    <property type="evidence" value="ECO:0007669"/>
    <property type="project" value="InterPro"/>
</dbReference>